<evidence type="ECO:0000256" key="1">
    <source>
        <dbReference type="ARBA" id="ARBA00006328"/>
    </source>
</evidence>
<dbReference type="PANTHER" id="PTHR42748">
    <property type="entry name" value="NITROGEN METABOLITE REPRESSION PROTEIN NMRA FAMILY MEMBER"/>
    <property type="match status" value="1"/>
</dbReference>
<dbReference type="RefSeq" id="XP_065653451.1">
    <property type="nucleotide sequence ID" value="XM_065797379.1"/>
</dbReference>
<feature type="domain" description="NmrA-like" evidence="4">
    <location>
        <begin position="13"/>
        <end position="282"/>
    </location>
</feature>
<name>A0ABM4BW50_HYDVU</name>
<dbReference type="Gene3D" id="3.40.50.720">
    <property type="entry name" value="NAD(P)-binding Rossmann-like Domain"/>
    <property type="match status" value="1"/>
</dbReference>
<dbReference type="Pfam" id="PF05368">
    <property type="entry name" value="NmrA"/>
    <property type="match status" value="1"/>
</dbReference>
<dbReference type="Gene3D" id="3.90.25.10">
    <property type="entry name" value="UDP-galactose 4-epimerase, domain 1"/>
    <property type="match status" value="1"/>
</dbReference>
<gene>
    <name evidence="6" type="primary">LOC136080562</name>
</gene>
<evidence type="ECO:0000313" key="6">
    <source>
        <dbReference type="RefSeq" id="XP_065653451.1"/>
    </source>
</evidence>
<dbReference type="SUPFAM" id="SSF51735">
    <property type="entry name" value="NAD(P)-binding Rossmann-fold domains"/>
    <property type="match status" value="1"/>
</dbReference>
<comment type="similarity">
    <text evidence="1">Belongs to the NmrA-type oxidoreductase family.</text>
</comment>
<dbReference type="GeneID" id="136080562"/>
<organism evidence="5 6">
    <name type="scientific">Hydra vulgaris</name>
    <name type="common">Hydra</name>
    <name type="synonym">Hydra attenuata</name>
    <dbReference type="NCBI Taxonomy" id="6087"/>
    <lineage>
        <taxon>Eukaryota</taxon>
        <taxon>Metazoa</taxon>
        <taxon>Cnidaria</taxon>
        <taxon>Hydrozoa</taxon>
        <taxon>Hydroidolina</taxon>
        <taxon>Anthoathecata</taxon>
        <taxon>Aplanulata</taxon>
        <taxon>Hydridae</taxon>
        <taxon>Hydra</taxon>
    </lineage>
</organism>
<keyword evidence="5" id="KW-1185">Reference proteome</keyword>
<evidence type="ECO:0000313" key="5">
    <source>
        <dbReference type="Proteomes" id="UP001652625"/>
    </source>
</evidence>
<accession>A0ABM4BW50</accession>
<dbReference type="Proteomes" id="UP001652625">
    <property type="component" value="Chromosome 05"/>
</dbReference>
<dbReference type="CDD" id="cd05251">
    <property type="entry name" value="NmrA_like_SDR_a"/>
    <property type="match status" value="1"/>
</dbReference>
<evidence type="ECO:0000256" key="2">
    <source>
        <dbReference type="ARBA" id="ARBA00022857"/>
    </source>
</evidence>
<keyword evidence="2" id="KW-0521">NADP</keyword>
<sequence length="317" mass="36221">MLLNLMGYMNVHMSKIIAVFGATGNQGGSVLRSLVKRDCYHLKAVTRNIKSQKAKELSGLKNVTLAEADLDNKESVDFVLKGCYGAFLVTDFTSHFVKNKEIEQGVNFIDKAIKNNVKHIVFSGLENVESQINEPCLHFDYKAAIEDYGMKQKDKIHFTSVRMPMFYQEIVGSVFNKAFGKRFLLNIPMDKEKKIYLMNVDDIGNCVASVFGEPEQYKSQIIGLCGDYMKIQDLVLLLNQELSPLKVYFPGGSFNRFLFKYILKFPGVNDIRVMFDYFNHQIMKRDADITKKLNPDVVNFATWLKKNRTQIISNKTA</sequence>
<reference evidence="6" key="1">
    <citation type="submission" date="2025-08" db="UniProtKB">
        <authorList>
            <consortium name="RefSeq"/>
        </authorList>
    </citation>
    <scope>IDENTIFICATION</scope>
</reference>
<dbReference type="InterPro" id="IPR036291">
    <property type="entry name" value="NAD(P)-bd_dom_sf"/>
</dbReference>
<evidence type="ECO:0000259" key="4">
    <source>
        <dbReference type="Pfam" id="PF05368"/>
    </source>
</evidence>
<dbReference type="PANTHER" id="PTHR42748:SF7">
    <property type="entry name" value="NMRA LIKE REDOX SENSOR 1-RELATED"/>
    <property type="match status" value="1"/>
</dbReference>
<dbReference type="InterPro" id="IPR008030">
    <property type="entry name" value="NmrA-like"/>
</dbReference>
<protein>
    <recommendedName>
        <fullName evidence="3">NmrA-like family domain-containing protein 1</fullName>
    </recommendedName>
</protein>
<dbReference type="InterPro" id="IPR051164">
    <property type="entry name" value="NmrA-like_oxidored"/>
</dbReference>
<proteinExistence type="inferred from homology"/>
<evidence type="ECO:0000256" key="3">
    <source>
        <dbReference type="ARBA" id="ARBA00040296"/>
    </source>
</evidence>